<dbReference type="AlphaFoldDB" id="A0A3M0C8I6"/>
<dbReference type="RefSeq" id="WP_170163860.1">
    <property type="nucleotide sequence ID" value="NZ_REFR01000013.1"/>
</dbReference>
<sequence>MKLPSVANVREIRQVADAWNAWRRGALLPRRDQMRLKDLDGVFDRCFMLEMRSPTEMVFVFMGSMFQRVTGHDYTGLNFLEYSDPGIRALRSRRMMTLVNKPCACVWTICDETLPMDTPRFVGLALPLLPTEPCRPPFVFEVMAVLDDDILIERAPEPGVLRLTDMFRYIDIGAGHPGRELES</sequence>
<organism evidence="1 2">
    <name type="scientific">Eilatimonas milleporae</name>
    <dbReference type="NCBI Taxonomy" id="911205"/>
    <lineage>
        <taxon>Bacteria</taxon>
        <taxon>Pseudomonadati</taxon>
        <taxon>Pseudomonadota</taxon>
        <taxon>Alphaproteobacteria</taxon>
        <taxon>Kordiimonadales</taxon>
        <taxon>Kordiimonadaceae</taxon>
        <taxon>Eilatimonas</taxon>
    </lineage>
</organism>
<dbReference type="EMBL" id="REFR01000013">
    <property type="protein sequence ID" value="RMB04670.1"/>
    <property type="molecule type" value="Genomic_DNA"/>
</dbReference>
<dbReference type="InterPro" id="IPR009922">
    <property type="entry name" value="DUF1457"/>
</dbReference>
<evidence type="ECO:0000313" key="1">
    <source>
        <dbReference type="EMBL" id="RMB04670.1"/>
    </source>
</evidence>
<proteinExistence type="predicted"/>
<comment type="caution">
    <text evidence="1">The sequence shown here is derived from an EMBL/GenBank/DDBJ whole genome shotgun (WGS) entry which is preliminary data.</text>
</comment>
<reference evidence="1 2" key="1">
    <citation type="submission" date="2018-10" db="EMBL/GenBank/DDBJ databases">
        <title>Genomic Encyclopedia of Archaeal and Bacterial Type Strains, Phase II (KMG-II): from individual species to whole genera.</title>
        <authorList>
            <person name="Goeker M."/>
        </authorList>
    </citation>
    <scope>NUCLEOTIDE SEQUENCE [LARGE SCALE GENOMIC DNA]</scope>
    <source>
        <strain evidence="1 2">DSM 25217</strain>
    </source>
</reference>
<name>A0A3M0C8I6_9PROT</name>
<dbReference type="InParanoid" id="A0A3M0C8I6"/>
<dbReference type="Pfam" id="PF07310">
    <property type="entry name" value="PAS_5"/>
    <property type="match status" value="1"/>
</dbReference>
<accession>A0A3M0C8I6</accession>
<dbReference type="Proteomes" id="UP000271227">
    <property type="component" value="Unassembled WGS sequence"/>
</dbReference>
<gene>
    <name evidence="1" type="ORF">BXY39_2941</name>
</gene>
<protein>
    <submittedName>
        <fullName evidence="1">PAS domain-containing protein</fullName>
    </submittedName>
</protein>
<evidence type="ECO:0000313" key="2">
    <source>
        <dbReference type="Proteomes" id="UP000271227"/>
    </source>
</evidence>
<keyword evidence="2" id="KW-1185">Reference proteome</keyword>